<dbReference type="KEGG" id="nth:Nther_2560"/>
<dbReference type="PROSITE" id="PS51272">
    <property type="entry name" value="SLH"/>
    <property type="match status" value="1"/>
</dbReference>
<dbReference type="RefSeq" id="WP_012448960.1">
    <property type="nucleotide sequence ID" value="NC_010718.1"/>
</dbReference>
<reference evidence="3 4" key="1">
    <citation type="submission" date="2008-04" db="EMBL/GenBank/DDBJ databases">
        <title>Complete sequence of chromosome of Natranaerobius thermophilus JW/NM-WN-LF.</title>
        <authorList>
            <consortium name="US DOE Joint Genome Institute"/>
            <person name="Copeland A."/>
            <person name="Lucas S."/>
            <person name="Lapidus A."/>
            <person name="Glavina del Rio T."/>
            <person name="Dalin E."/>
            <person name="Tice H."/>
            <person name="Bruce D."/>
            <person name="Goodwin L."/>
            <person name="Pitluck S."/>
            <person name="Chertkov O."/>
            <person name="Brettin T."/>
            <person name="Detter J.C."/>
            <person name="Han C."/>
            <person name="Kuske C.R."/>
            <person name="Schmutz J."/>
            <person name="Larimer F."/>
            <person name="Land M."/>
            <person name="Hauser L."/>
            <person name="Kyrpides N."/>
            <person name="Lykidis A."/>
            <person name="Mesbah N.M."/>
            <person name="Wiegel J."/>
        </authorList>
    </citation>
    <scope>NUCLEOTIDE SEQUENCE [LARGE SCALE GENOMIC DNA]</scope>
    <source>
        <strain evidence="4">ATCC BAA-1301 / DSM 18059 / JW/NM-WN-LF</strain>
    </source>
</reference>
<evidence type="ECO:0000313" key="4">
    <source>
        <dbReference type="Proteomes" id="UP000001683"/>
    </source>
</evidence>
<dbReference type="STRING" id="457570.Nther_2560"/>
<feature type="domain" description="SLH" evidence="2">
    <location>
        <begin position="482"/>
        <end position="550"/>
    </location>
</feature>
<dbReference type="OrthoDB" id="2473368at2"/>
<name>B2A1S1_NATTJ</name>
<evidence type="ECO:0000256" key="1">
    <source>
        <dbReference type="ARBA" id="ARBA00022737"/>
    </source>
</evidence>
<organism evidence="3 4">
    <name type="scientific">Natranaerobius thermophilus (strain ATCC BAA-1301 / DSM 18059 / JW/NM-WN-LF)</name>
    <dbReference type="NCBI Taxonomy" id="457570"/>
    <lineage>
        <taxon>Bacteria</taxon>
        <taxon>Bacillati</taxon>
        <taxon>Bacillota</taxon>
        <taxon>Clostridia</taxon>
        <taxon>Natranaerobiales</taxon>
        <taxon>Natranaerobiaceae</taxon>
        <taxon>Natranaerobius</taxon>
    </lineage>
</organism>
<dbReference type="EMBL" id="CP001034">
    <property type="protein sequence ID" value="ACB86118.1"/>
    <property type="molecule type" value="Genomic_DNA"/>
</dbReference>
<protein>
    <submittedName>
        <fullName evidence="3">S-layer domain protein</fullName>
    </submittedName>
</protein>
<dbReference type="InParanoid" id="B2A1S1"/>
<dbReference type="eggNOG" id="COG4632">
    <property type="taxonomic scope" value="Bacteria"/>
</dbReference>
<dbReference type="Proteomes" id="UP000001683">
    <property type="component" value="Chromosome"/>
</dbReference>
<sequence>MGYDLEEQENFELQPGELQVSESPEHYISDISHRYEYSQTVHGYETDNHISVGVSARTGHVSGLNNNYDPDLEFEEPEKVLDEERAEELFIEAGGTMAYRTDADNEEFILTYSPIVGREVKVDGKTGDYLTEDGEVLDLDEVQDKRTEIDLDMGAPSPDKLDEPIDRREDRDRIEDKVKEVVDSLFEVEGELSNSGGSSTRSRGNVTFEHVRHDYDVDDPRIELSVGFETEYGYLYEIRVNSRGDDPLVALGGEEYTKEISKALAELEEDESEENFEQVGRMYLEKLAPEFVDYLDYDISLESDQEDFGDAYRLRFPMKAYGIPLSYSSLELIICQDSGKLSRFNARTPITGDYIEKPEDVVSEKDALERYLEETKIEPNYDNNGDFVFEYDNKEYNRVNAVTGELVEGYTGEVYEFPEITAAQDEHLIEWMSVLGIFMPDEDQVIDAKEMVSRGEAARVISALTDTPYPTTPGPGYQEEEEEMTFTDVTKDHPDYHAIKEIYDLELIPESMLAGEDSDEYRPEQNITREELAQMIVKTMNMDVITRKDDEMEVALEIKDRDEIDDKLWNDVALVVGLDILPLEDSKFRPKESLTKNEMAQVFDRLIDLGRFVQ</sequence>
<evidence type="ECO:0000259" key="2">
    <source>
        <dbReference type="PROSITE" id="PS51272"/>
    </source>
</evidence>
<dbReference type="Pfam" id="PF00395">
    <property type="entry name" value="SLH"/>
    <property type="match status" value="1"/>
</dbReference>
<keyword evidence="1" id="KW-0677">Repeat</keyword>
<dbReference type="InterPro" id="IPR001119">
    <property type="entry name" value="SLH_dom"/>
</dbReference>
<keyword evidence="4" id="KW-1185">Reference proteome</keyword>
<reference evidence="3 4" key="2">
    <citation type="journal article" date="2011" name="J. Bacteriol.">
        <title>Complete genome sequence of the anaerobic, halophilic alkalithermophile Natranaerobius thermophilus JW/NM-WN-LF.</title>
        <authorList>
            <person name="Zhao B."/>
            <person name="Mesbah N.M."/>
            <person name="Dalin E."/>
            <person name="Goodwin L."/>
            <person name="Nolan M."/>
            <person name="Pitluck S."/>
            <person name="Chertkov O."/>
            <person name="Brettin T.S."/>
            <person name="Han J."/>
            <person name="Larimer F.W."/>
            <person name="Land M.L."/>
            <person name="Hauser L."/>
            <person name="Kyrpides N."/>
            <person name="Wiegel J."/>
        </authorList>
    </citation>
    <scope>NUCLEOTIDE SEQUENCE [LARGE SCALE GENOMIC DNA]</scope>
    <source>
        <strain evidence="4">ATCC BAA-1301 / DSM 18059 / JW/NM-WN-LF</strain>
    </source>
</reference>
<dbReference type="HOGENOM" id="CLU_444687_0_0_9"/>
<proteinExistence type="predicted"/>
<accession>B2A1S1</accession>
<evidence type="ECO:0000313" key="3">
    <source>
        <dbReference type="EMBL" id="ACB86118.1"/>
    </source>
</evidence>
<gene>
    <name evidence="3" type="ordered locus">Nther_2560</name>
</gene>
<dbReference type="AlphaFoldDB" id="B2A1S1"/>